<dbReference type="REBASE" id="755975">
    <property type="entry name" value="Tsp36McrBCP"/>
</dbReference>
<dbReference type="PANTHER" id="PTHR37291:SF1">
    <property type="entry name" value="TYPE IV METHYL-DIRECTED RESTRICTION ENZYME ECOKMCRB SUBUNIT"/>
    <property type="match status" value="1"/>
</dbReference>
<organism evidence="2">
    <name type="scientific">Roseihalotalea indica</name>
    <dbReference type="NCBI Taxonomy" id="2867963"/>
    <lineage>
        <taxon>Bacteria</taxon>
        <taxon>Pseudomonadati</taxon>
        <taxon>Bacteroidota</taxon>
        <taxon>Cytophagia</taxon>
        <taxon>Cytophagales</taxon>
        <taxon>Catalimonadaceae</taxon>
        <taxon>Roseihalotalea</taxon>
    </lineage>
</organism>
<accession>A0AA49GLI9</accession>
<dbReference type="PANTHER" id="PTHR37291">
    <property type="entry name" value="5-METHYLCYTOSINE-SPECIFIC RESTRICTION ENZYME B"/>
    <property type="match status" value="1"/>
</dbReference>
<sequence>MPSLNTIFYGPPGTGKTYLTSRRAVQLIENLSDHELEEQYPSEARDELKAQFNQYQQQGRVALLTFHPSFAYEDFVEGIKPFKNERNELYYDVEDGIFKQLCFNAAYALYHAQQQRALEASSNDRKKNTEVNSPRTTTRPFDALFFEFVDYLKRMMREGPEEITFETKQGKAILLTDINQNNTLSFHSAKSSKSYSVTKQSLSKLYKAFSSPDSIRNLSEDIGKVVGRGNTSVMWAAFHRLKEFESTRYQTYNYLLNNRRLSGKPVSAVQYAQMKRAIQQLDYRTLSPTDYAQAGNFVLIIDEINRGNPASIFGELISLIEEDKRAGKSEALQTVLPYTREPFQVPPNLYIIGTMNTADRSVDVLDMAFKRRFAFHSVPPNPSLLRPAVSVSLSDVGDSTETEHVAQAAEPGAPYLTPKIHLDQLCATINERLLWLKGEEYQLGHGYLMPVLSAENPLVALRTAVYQSIVPLLEDYFMDDWEKRVLVLGPDFVEELPVPASIPETMKTDFQNPFQPHKRYRWRMLNDREFVVAIQRIYATS</sequence>
<dbReference type="GO" id="GO:0016887">
    <property type="term" value="F:ATP hydrolysis activity"/>
    <property type="evidence" value="ECO:0007669"/>
    <property type="project" value="InterPro"/>
</dbReference>
<dbReference type="InterPro" id="IPR003593">
    <property type="entry name" value="AAA+_ATPase"/>
</dbReference>
<reference evidence="2" key="2">
    <citation type="journal article" date="2024" name="Antonie Van Leeuwenhoek">
        <title>Roseihalotalea indica gen. nov., sp. nov., a halophilic Bacteroidetes from mesopelagic Southwest Indian Ocean with higher carbohydrate metabolic potential.</title>
        <authorList>
            <person name="Chen B."/>
            <person name="Zhang M."/>
            <person name="Lin D."/>
            <person name="Ye J."/>
            <person name="Tang K."/>
        </authorList>
    </citation>
    <scope>NUCLEOTIDE SEQUENCE</scope>
    <source>
        <strain evidence="2">TK19036</strain>
    </source>
</reference>
<dbReference type="AlphaFoldDB" id="A0AA49GLI9"/>
<dbReference type="InterPro" id="IPR052934">
    <property type="entry name" value="Methyl-DNA_Rec/Restrict_Enz"/>
</dbReference>
<dbReference type="InterPro" id="IPR011704">
    <property type="entry name" value="ATPase_dyneun-rel_AAA"/>
</dbReference>
<gene>
    <name evidence="2" type="ORF">K4G66_28775</name>
</gene>
<dbReference type="Gene3D" id="3.40.50.300">
    <property type="entry name" value="P-loop containing nucleotide triphosphate hydrolases"/>
    <property type="match status" value="1"/>
</dbReference>
<evidence type="ECO:0000259" key="1">
    <source>
        <dbReference type="SMART" id="SM00382"/>
    </source>
</evidence>
<dbReference type="EMBL" id="CP120682">
    <property type="protein sequence ID" value="WKN36358.1"/>
    <property type="molecule type" value="Genomic_DNA"/>
</dbReference>
<dbReference type="GO" id="GO:0005524">
    <property type="term" value="F:ATP binding"/>
    <property type="evidence" value="ECO:0007669"/>
    <property type="project" value="InterPro"/>
</dbReference>
<proteinExistence type="predicted"/>
<dbReference type="InterPro" id="IPR027417">
    <property type="entry name" value="P-loop_NTPase"/>
</dbReference>
<dbReference type="Pfam" id="PF07728">
    <property type="entry name" value="AAA_5"/>
    <property type="match status" value="1"/>
</dbReference>
<dbReference type="SMART" id="SM00382">
    <property type="entry name" value="AAA"/>
    <property type="match status" value="1"/>
</dbReference>
<evidence type="ECO:0000313" key="2">
    <source>
        <dbReference type="EMBL" id="WKN36358.1"/>
    </source>
</evidence>
<dbReference type="SUPFAM" id="SSF52540">
    <property type="entry name" value="P-loop containing nucleoside triphosphate hydrolases"/>
    <property type="match status" value="2"/>
</dbReference>
<feature type="domain" description="AAA+ ATPase" evidence="1">
    <location>
        <begin position="2"/>
        <end position="383"/>
    </location>
</feature>
<name>A0AA49GLI9_9BACT</name>
<reference evidence="2" key="1">
    <citation type="journal article" date="2023" name="Comput. Struct. Biotechnol. J.">
        <title>Discovery of a novel marine Bacteroidetes with a rich repertoire of carbohydrate-active enzymes.</title>
        <authorList>
            <person name="Chen B."/>
            <person name="Liu G."/>
            <person name="Chen Q."/>
            <person name="Wang H."/>
            <person name="Liu L."/>
            <person name="Tang K."/>
        </authorList>
    </citation>
    <scope>NUCLEOTIDE SEQUENCE</scope>
    <source>
        <strain evidence="2">TK19036</strain>
    </source>
</reference>
<protein>
    <submittedName>
        <fullName evidence="2">AAA family ATPase</fullName>
    </submittedName>
</protein>